<evidence type="ECO:0000313" key="4">
    <source>
        <dbReference type="EMBL" id="TSR51434.1"/>
    </source>
</evidence>
<keyword evidence="1" id="KW-1015">Disulfide bond</keyword>
<evidence type="ECO:0000256" key="1">
    <source>
        <dbReference type="ARBA" id="ARBA00023157"/>
    </source>
</evidence>
<keyword evidence="5" id="KW-1185">Reference proteome</keyword>
<evidence type="ECO:0000313" key="5">
    <source>
        <dbReference type="Proteomes" id="UP000319801"/>
    </source>
</evidence>
<feature type="transmembrane region" description="Helical" evidence="2">
    <location>
        <begin position="103"/>
        <end position="127"/>
    </location>
</feature>
<dbReference type="EMBL" id="VCAZ01000094">
    <property type="protein sequence ID" value="TSR51434.1"/>
    <property type="molecule type" value="Genomic_DNA"/>
</dbReference>
<dbReference type="PANTHER" id="PTHR45784:SF8">
    <property type="entry name" value="C-TYPE MANNOSE RECEPTOR 2-RELATED"/>
    <property type="match status" value="1"/>
</dbReference>
<protein>
    <submittedName>
        <fullName evidence="4">Aggrecan core protein</fullName>
    </submittedName>
</protein>
<accession>A0A556V1H2</accession>
<dbReference type="PANTHER" id="PTHR45784">
    <property type="entry name" value="C-TYPE LECTIN DOMAIN FAMILY 20 MEMBER A-RELATED"/>
    <property type="match status" value="1"/>
</dbReference>
<dbReference type="OrthoDB" id="5858677at2759"/>
<gene>
    <name evidence="4" type="ORF">Baya_11761</name>
</gene>
<proteinExistence type="predicted"/>
<organism evidence="4 5">
    <name type="scientific">Bagarius yarrelli</name>
    <name type="common">Goonch</name>
    <name type="synonym">Bagrus yarrelli</name>
    <dbReference type="NCBI Taxonomy" id="175774"/>
    <lineage>
        <taxon>Eukaryota</taxon>
        <taxon>Metazoa</taxon>
        <taxon>Chordata</taxon>
        <taxon>Craniata</taxon>
        <taxon>Vertebrata</taxon>
        <taxon>Euteleostomi</taxon>
        <taxon>Actinopterygii</taxon>
        <taxon>Neopterygii</taxon>
        <taxon>Teleostei</taxon>
        <taxon>Ostariophysi</taxon>
        <taxon>Siluriformes</taxon>
        <taxon>Sisoridae</taxon>
        <taxon>Sisorinae</taxon>
        <taxon>Bagarius</taxon>
    </lineage>
</organism>
<dbReference type="Gene3D" id="3.10.100.10">
    <property type="entry name" value="Mannose-Binding Protein A, subunit A"/>
    <property type="match status" value="2"/>
</dbReference>
<feature type="domain" description="C-type lectin" evidence="3">
    <location>
        <begin position="233"/>
        <end position="347"/>
    </location>
</feature>
<dbReference type="InterPro" id="IPR016186">
    <property type="entry name" value="C-type_lectin-like/link_sf"/>
</dbReference>
<evidence type="ECO:0000259" key="3">
    <source>
        <dbReference type="PROSITE" id="PS50041"/>
    </source>
</evidence>
<comment type="caution">
    <text evidence="4">The sequence shown here is derived from an EMBL/GenBank/DDBJ whole genome shotgun (WGS) entry which is preliminary data.</text>
</comment>
<dbReference type="CDD" id="cd00037">
    <property type="entry name" value="CLECT"/>
    <property type="match status" value="1"/>
</dbReference>
<reference evidence="4 5" key="1">
    <citation type="journal article" date="2019" name="Genome Biol. Evol.">
        <title>Whole-Genome Sequencing of the Giant Devil Catfish, Bagarius yarrelli.</title>
        <authorList>
            <person name="Jiang W."/>
            <person name="Lv Y."/>
            <person name="Cheng L."/>
            <person name="Yang K."/>
            <person name="Chao B."/>
            <person name="Wang X."/>
            <person name="Li Y."/>
            <person name="Pan X."/>
            <person name="You X."/>
            <person name="Zhang Y."/>
            <person name="Yang J."/>
            <person name="Li J."/>
            <person name="Zhang X."/>
            <person name="Liu S."/>
            <person name="Sun C."/>
            <person name="Yang J."/>
            <person name="Shi Q."/>
        </authorList>
    </citation>
    <scope>NUCLEOTIDE SEQUENCE [LARGE SCALE GENOMIC DNA]</scope>
    <source>
        <strain evidence="4">JWS20170419001</strain>
        <tissue evidence="4">Muscle</tissue>
    </source>
</reference>
<dbReference type="SMART" id="SM00034">
    <property type="entry name" value="CLECT"/>
    <property type="match status" value="2"/>
</dbReference>
<keyword evidence="2" id="KW-1133">Transmembrane helix</keyword>
<dbReference type="InterPro" id="IPR016187">
    <property type="entry name" value="CTDL_fold"/>
</dbReference>
<name>A0A556V1H2_BAGYA</name>
<keyword evidence="2" id="KW-0812">Transmembrane</keyword>
<dbReference type="PROSITE" id="PS50041">
    <property type="entry name" value="C_TYPE_LECTIN_2"/>
    <property type="match status" value="2"/>
</dbReference>
<evidence type="ECO:0000256" key="2">
    <source>
        <dbReference type="SAM" id="Phobius"/>
    </source>
</evidence>
<dbReference type="AlphaFoldDB" id="A0A556V1H2"/>
<dbReference type="Proteomes" id="UP000319801">
    <property type="component" value="Unassembled WGS sequence"/>
</dbReference>
<sequence>MAKRELVALTVCRALVELMVKRELVEMVKRKLVEMMVKRKLVEMMVCRALEELMVKRKLVEMMVKRKLVEMMVCRALEELMVKKALLELIVKRVLKRSTELRYTLAMMSLFVYVPFLLVLCGTAAGLTKEYVYVSELKTWNDSQIFCRQNYMDLAIIMSLEEQKRLLSSGTQGMINSWIGLLKNPISPNWKWWDGTEAKYYIWKSTQPDYRVNENCVCASLGGWSDYLCNTTLAFFCYRNWILVKENKTWEEAQDFCRRNHHDLAAQTSPTQESLADLEAAGSQTDSVWVGLQFIDGKWFWSNSQPVNSLVPLPSCPKPAYRCGARNINKHVWENRDCNEKLYFICY</sequence>
<dbReference type="InterPro" id="IPR001304">
    <property type="entry name" value="C-type_lectin-like"/>
</dbReference>
<dbReference type="PROSITE" id="PS00615">
    <property type="entry name" value="C_TYPE_LECTIN_1"/>
    <property type="match status" value="1"/>
</dbReference>
<keyword evidence="2" id="KW-0472">Membrane</keyword>
<feature type="domain" description="C-type lectin" evidence="3">
    <location>
        <begin position="131"/>
        <end position="238"/>
    </location>
</feature>
<dbReference type="SUPFAM" id="SSF56436">
    <property type="entry name" value="C-type lectin-like"/>
    <property type="match status" value="2"/>
</dbReference>
<dbReference type="Pfam" id="PF00059">
    <property type="entry name" value="Lectin_C"/>
    <property type="match status" value="2"/>
</dbReference>
<dbReference type="InterPro" id="IPR018378">
    <property type="entry name" value="C-type_lectin_CS"/>
</dbReference>